<dbReference type="Proteomes" id="UP000266673">
    <property type="component" value="Unassembled WGS sequence"/>
</dbReference>
<sequence>MEISNATGKMIRNNTMQKWIIKLQNFYWTVERIPEKDNHIADWLSRKMSTNENGEQIVTLKIEIKDKGKEVPGKVKTGNSAIKSPESKALELFQVRVHLYLIVLVVLESKSLDCIEPGIGVVHDLVGIECSDVAG</sequence>
<evidence type="ECO:0000313" key="2">
    <source>
        <dbReference type="Proteomes" id="UP000266673"/>
    </source>
</evidence>
<dbReference type="AlphaFoldDB" id="A0A397VHY0"/>
<organism evidence="1 2">
    <name type="scientific">Gigaspora rosea</name>
    <dbReference type="NCBI Taxonomy" id="44941"/>
    <lineage>
        <taxon>Eukaryota</taxon>
        <taxon>Fungi</taxon>
        <taxon>Fungi incertae sedis</taxon>
        <taxon>Mucoromycota</taxon>
        <taxon>Glomeromycotina</taxon>
        <taxon>Glomeromycetes</taxon>
        <taxon>Diversisporales</taxon>
        <taxon>Gigasporaceae</taxon>
        <taxon>Gigaspora</taxon>
    </lineage>
</organism>
<dbReference type="EMBL" id="QKWP01000325">
    <property type="protein sequence ID" value="RIB22085.1"/>
    <property type="molecule type" value="Genomic_DNA"/>
</dbReference>
<name>A0A397VHY0_9GLOM</name>
<evidence type="ECO:0000313" key="1">
    <source>
        <dbReference type="EMBL" id="RIB22085.1"/>
    </source>
</evidence>
<dbReference type="OrthoDB" id="2484808at2759"/>
<protein>
    <submittedName>
        <fullName evidence="1">Uncharacterized protein</fullName>
    </submittedName>
</protein>
<reference evidence="1 2" key="1">
    <citation type="submission" date="2018-06" db="EMBL/GenBank/DDBJ databases">
        <title>Comparative genomics reveals the genomic features of Rhizophagus irregularis, R. cerebriforme, R. diaphanum and Gigaspora rosea, and their symbiotic lifestyle signature.</title>
        <authorList>
            <person name="Morin E."/>
            <person name="San Clemente H."/>
            <person name="Chen E.C.H."/>
            <person name="De La Providencia I."/>
            <person name="Hainaut M."/>
            <person name="Kuo A."/>
            <person name="Kohler A."/>
            <person name="Murat C."/>
            <person name="Tang N."/>
            <person name="Roy S."/>
            <person name="Loubradou J."/>
            <person name="Henrissat B."/>
            <person name="Grigoriev I.V."/>
            <person name="Corradi N."/>
            <person name="Roux C."/>
            <person name="Martin F.M."/>
        </authorList>
    </citation>
    <scope>NUCLEOTIDE SEQUENCE [LARGE SCALE GENOMIC DNA]</scope>
    <source>
        <strain evidence="1 2">DAOM 194757</strain>
    </source>
</reference>
<accession>A0A397VHY0</accession>
<comment type="caution">
    <text evidence="1">The sequence shown here is derived from an EMBL/GenBank/DDBJ whole genome shotgun (WGS) entry which is preliminary data.</text>
</comment>
<keyword evidence="2" id="KW-1185">Reference proteome</keyword>
<proteinExistence type="predicted"/>
<gene>
    <name evidence="1" type="ORF">C2G38_2174852</name>
</gene>